<reference evidence="2" key="1">
    <citation type="submission" date="2020-06" db="EMBL/GenBank/DDBJ databases">
        <title>Unique genomic features of the anaerobic methanotrophic archaea.</title>
        <authorList>
            <person name="Chadwick G.L."/>
            <person name="Skennerton C.T."/>
            <person name="Laso-Perez R."/>
            <person name="Leu A.O."/>
            <person name="Speth D.R."/>
            <person name="Yu H."/>
            <person name="Morgan-Lang C."/>
            <person name="Hatzenpichler R."/>
            <person name="Goudeau D."/>
            <person name="Malmstrom R."/>
            <person name="Brazelton W.J."/>
            <person name="Woyke T."/>
            <person name="Hallam S.J."/>
            <person name="Tyson G.W."/>
            <person name="Wegener G."/>
            <person name="Boetius A."/>
            <person name="Orphan V."/>
        </authorList>
    </citation>
    <scope>NUCLEOTIDE SEQUENCE</scope>
</reference>
<name>A0A7G9YSM2_9EURY</name>
<feature type="domain" description="Endonuclease GajA/Old nuclease/RecF-like AAA" evidence="1">
    <location>
        <begin position="1"/>
        <end position="161"/>
    </location>
</feature>
<evidence type="ECO:0000313" key="2">
    <source>
        <dbReference type="EMBL" id="QNO51006.1"/>
    </source>
</evidence>
<dbReference type="SUPFAM" id="SSF52540">
    <property type="entry name" value="P-loop containing nucleoside triphosphate hydrolases"/>
    <property type="match status" value="1"/>
</dbReference>
<accession>A0A7G9YSM2</accession>
<dbReference type="AlphaFoldDB" id="A0A7G9YSM2"/>
<dbReference type="EMBL" id="MT631457">
    <property type="protein sequence ID" value="QNO51006.1"/>
    <property type="molecule type" value="Genomic_DNA"/>
</dbReference>
<sequence>MKIKRIHIQNYRNLSNFKMEKIPDLIVLTGINGCGKSSVLEAIGNFKSIIAPYIEYIPRPDEMTEQEKQQRAQLIAQFKQNLGNKMRNIVKKGEDMATIEIEFEFFENEKEKLNLLIPDLIGKLNEKSRLKGKVVIKKNGDVNIEMVDPHLKEILVILNPEEEIGHMEYFPPHRRMSPQIVQNVQINKNDQQRKWEKIFQPETKFSQIKMTIAEMAILDSGFIKSVYMSGLRNIFQDFFIDKEFKGVIYNNKTGIWEFPVKTINDIVDIDDLINCFNPKNPGQNSFPVLT</sequence>
<dbReference type="InterPro" id="IPR027417">
    <property type="entry name" value="P-loop_NTPase"/>
</dbReference>
<dbReference type="Gene3D" id="3.40.50.300">
    <property type="entry name" value="P-loop containing nucleotide triphosphate hydrolases"/>
    <property type="match status" value="1"/>
</dbReference>
<gene>
    <name evidence="2" type="primary">recF</name>
    <name evidence="2" type="ORF">LCGFKGIO_00039</name>
</gene>
<dbReference type="Pfam" id="PF13175">
    <property type="entry name" value="AAA_15"/>
    <property type="match status" value="1"/>
</dbReference>
<organism evidence="2">
    <name type="scientific">Candidatus Methanophagaceae archaeon ANME-1 ERB6</name>
    <dbReference type="NCBI Taxonomy" id="2759912"/>
    <lineage>
        <taxon>Archaea</taxon>
        <taxon>Methanobacteriati</taxon>
        <taxon>Methanobacteriota</taxon>
        <taxon>Stenosarchaea group</taxon>
        <taxon>Methanomicrobia</taxon>
        <taxon>Candidatus Methanophagales</taxon>
        <taxon>Candidatus Methanophagaceae</taxon>
    </lineage>
</organism>
<dbReference type="InterPro" id="IPR041685">
    <property type="entry name" value="AAA_GajA/Old/RecF-like"/>
</dbReference>
<proteinExistence type="predicted"/>
<evidence type="ECO:0000259" key="1">
    <source>
        <dbReference type="Pfam" id="PF13175"/>
    </source>
</evidence>
<protein>
    <submittedName>
        <fullName evidence="2">DNA replication and repair protein RecF</fullName>
    </submittedName>
</protein>